<proteinExistence type="predicted"/>
<protein>
    <submittedName>
        <fullName evidence="2">Uncharacterized protein</fullName>
    </submittedName>
</protein>
<keyword evidence="1" id="KW-0812">Transmembrane</keyword>
<dbReference type="KEGG" id="part:PARC_b0287"/>
<evidence type="ECO:0000313" key="2">
    <source>
        <dbReference type="EMBL" id="ATC88510.1"/>
    </source>
</evidence>
<keyword evidence="1" id="KW-0472">Membrane</keyword>
<name>A0A290SBR2_9GAMM</name>
<dbReference type="AlphaFoldDB" id="A0A290SBR2"/>
<keyword evidence="1" id="KW-1133">Transmembrane helix</keyword>
<dbReference type="EMBL" id="CP011026">
    <property type="protein sequence ID" value="ATC88510.1"/>
    <property type="molecule type" value="Genomic_DNA"/>
</dbReference>
<gene>
    <name evidence="2" type="ORF">PARC_b0287</name>
</gene>
<evidence type="ECO:0000256" key="1">
    <source>
        <dbReference type="SAM" id="Phobius"/>
    </source>
</evidence>
<feature type="transmembrane region" description="Helical" evidence="1">
    <location>
        <begin position="6"/>
        <end position="27"/>
    </location>
</feature>
<evidence type="ECO:0000313" key="3">
    <source>
        <dbReference type="Proteomes" id="UP000016505"/>
    </source>
</evidence>
<reference evidence="2 3" key="1">
    <citation type="journal article" date="2012" name="J. Bacteriol.">
        <title>Genome sequences of type strains of seven species of the marine bacterium Pseudoalteromonas.</title>
        <authorList>
            <person name="Xie B.B."/>
            <person name="Shu Y.L."/>
            <person name="Qin Q.L."/>
            <person name="Rong J.C."/>
            <person name="Zhang X.Y."/>
            <person name="Chen X.L."/>
            <person name="Shi M."/>
            <person name="He H.L."/>
            <person name="Zhou B.C."/>
            <person name="Zhang Y.Z."/>
        </authorList>
    </citation>
    <scope>NUCLEOTIDE SEQUENCE [LARGE SCALE GENOMIC DNA]</scope>
    <source>
        <strain evidence="2 3">A 37-1-2</strain>
    </source>
</reference>
<dbReference type="Proteomes" id="UP000016505">
    <property type="component" value="Chromosome II"/>
</dbReference>
<sequence>MIAKYTFVVFFITHLQLIIIKLTKYLLIKLRVIKKRAGYYYEYQFY</sequence>
<organism evidence="2 3">
    <name type="scientific">Pseudoalteromonas arctica A 37-1-2</name>
    <dbReference type="NCBI Taxonomy" id="1117313"/>
    <lineage>
        <taxon>Bacteria</taxon>
        <taxon>Pseudomonadati</taxon>
        <taxon>Pseudomonadota</taxon>
        <taxon>Gammaproteobacteria</taxon>
        <taxon>Alteromonadales</taxon>
        <taxon>Pseudoalteromonadaceae</taxon>
        <taxon>Pseudoalteromonas</taxon>
    </lineage>
</organism>
<accession>A0A290SBR2</accession>